<gene>
    <name evidence="1" type="ORF">LCGC14_2058560</name>
</gene>
<feature type="non-terminal residue" evidence="1">
    <location>
        <position position="1"/>
    </location>
</feature>
<accession>A0A0F9ELZ0</accession>
<comment type="caution">
    <text evidence="1">The sequence shown here is derived from an EMBL/GenBank/DDBJ whole genome shotgun (WGS) entry which is preliminary data.</text>
</comment>
<dbReference type="EMBL" id="LAZR01024458">
    <property type="protein sequence ID" value="KKL75074.1"/>
    <property type="molecule type" value="Genomic_DNA"/>
</dbReference>
<name>A0A0F9ELZ0_9ZZZZ</name>
<reference evidence="1" key="1">
    <citation type="journal article" date="2015" name="Nature">
        <title>Complex archaea that bridge the gap between prokaryotes and eukaryotes.</title>
        <authorList>
            <person name="Spang A."/>
            <person name="Saw J.H."/>
            <person name="Jorgensen S.L."/>
            <person name="Zaremba-Niedzwiedzka K."/>
            <person name="Martijn J."/>
            <person name="Lind A.E."/>
            <person name="van Eijk R."/>
            <person name="Schleper C."/>
            <person name="Guy L."/>
            <person name="Ettema T.J."/>
        </authorList>
    </citation>
    <scope>NUCLEOTIDE SEQUENCE</scope>
</reference>
<proteinExistence type="predicted"/>
<evidence type="ECO:0000313" key="1">
    <source>
        <dbReference type="EMBL" id="KKL75074.1"/>
    </source>
</evidence>
<organism evidence="1">
    <name type="scientific">marine sediment metagenome</name>
    <dbReference type="NCBI Taxonomy" id="412755"/>
    <lineage>
        <taxon>unclassified sequences</taxon>
        <taxon>metagenomes</taxon>
        <taxon>ecological metagenomes</taxon>
    </lineage>
</organism>
<sequence>RHYCGRRHGRNDPHWRNAFLECRERNLGGICDHPRRYDMETTNMFKRYEAGMYDTPDGLSKGRL</sequence>
<protein>
    <submittedName>
        <fullName evidence="1">Uncharacterized protein</fullName>
    </submittedName>
</protein>
<dbReference type="AlphaFoldDB" id="A0A0F9ELZ0"/>